<accession>A0A382UTL9</accession>
<evidence type="ECO:0000256" key="1">
    <source>
        <dbReference type="SAM" id="Phobius"/>
    </source>
</evidence>
<reference evidence="2" key="1">
    <citation type="submission" date="2018-05" db="EMBL/GenBank/DDBJ databases">
        <authorList>
            <person name="Lanie J.A."/>
            <person name="Ng W.-L."/>
            <person name="Kazmierczak K.M."/>
            <person name="Andrzejewski T.M."/>
            <person name="Davidsen T.M."/>
            <person name="Wayne K.J."/>
            <person name="Tettelin H."/>
            <person name="Glass J.I."/>
            <person name="Rusch D."/>
            <person name="Podicherti R."/>
            <person name="Tsui H.-C.T."/>
            <person name="Winkler M.E."/>
        </authorList>
    </citation>
    <scope>NUCLEOTIDE SEQUENCE</scope>
</reference>
<evidence type="ECO:0000313" key="2">
    <source>
        <dbReference type="EMBL" id="SVD37038.1"/>
    </source>
</evidence>
<feature type="transmembrane region" description="Helical" evidence="1">
    <location>
        <begin position="58"/>
        <end position="81"/>
    </location>
</feature>
<feature type="non-terminal residue" evidence="2">
    <location>
        <position position="159"/>
    </location>
</feature>
<dbReference type="EMBL" id="UINC01146359">
    <property type="protein sequence ID" value="SVD37038.1"/>
    <property type="molecule type" value="Genomic_DNA"/>
</dbReference>
<feature type="transmembrane region" description="Helical" evidence="1">
    <location>
        <begin position="12"/>
        <end position="37"/>
    </location>
</feature>
<feature type="transmembrane region" description="Helical" evidence="1">
    <location>
        <begin position="121"/>
        <end position="139"/>
    </location>
</feature>
<keyword evidence="1" id="KW-0472">Membrane</keyword>
<proteinExistence type="predicted"/>
<gene>
    <name evidence="2" type="ORF">METZ01_LOCUS389892</name>
</gene>
<organism evidence="2">
    <name type="scientific">marine metagenome</name>
    <dbReference type="NCBI Taxonomy" id="408172"/>
    <lineage>
        <taxon>unclassified sequences</taxon>
        <taxon>metagenomes</taxon>
        <taxon>ecological metagenomes</taxon>
    </lineage>
</organism>
<keyword evidence="1" id="KW-0812">Transmembrane</keyword>
<feature type="transmembrane region" description="Helical" evidence="1">
    <location>
        <begin position="87"/>
        <end position="109"/>
    </location>
</feature>
<keyword evidence="1" id="KW-1133">Transmembrane helix</keyword>
<protein>
    <submittedName>
        <fullName evidence="2">Uncharacterized protein</fullName>
    </submittedName>
</protein>
<name>A0A382UTL9_9ZZZZ</name>
<sequence>MQAQGLVYQLVLMIHVLLFVYWLGGDLGVFYSSGFLIRPELSRETRLVAAKIMFNLDLVPRICMSLMLTVGGILSEAVGLVHPPWQMAGIILLGPVWLSMVLFLHFRGGTEAAKKLTKIDFWFRWVVVFGIIASVGYSWSTGRLHPAPWVAGKLLVFAA</sequence>
<dbReference type="AlphaFoldDB" id="A0A382UTL9"/>